<dbReference type="Pfam" id="PF24494">
    <property type="entry name" value="DUF7587"/>
    <property type="match status" value="1"/>
</dbReference>
<protein>
    <recommendedName>
        <fullName evidence="1">DUF7587 domain-containing protein</fullName>
    </recommendedName>
</protein>
<organism evidence="2 3">
    <name type="scientific">Cladophialophora immunda</name>
    <dbReference type="NCBI Taxonomy" id="569365"/>
    <lineage>
        <taxon>Eukaryota</taxon>
        <taxon>Fungi</taxon>
        <taxon>Dikarya</taxon>
        <taxon>Ascomycota</taxon>
        <taxon>Pezizomycotina</taxon>
        <taxon>Eurotiomycetes</taxon>
        <taxon>Chaetothyriomycetidae</taxon>
        <taxon>Chaetothyriales</taxon>
        <taxon>Herpotrichiellaceae</taxon>
        <taxon>Cladophialophora</taxon>
    </lineage>
</organism>
<accession>A0A0D1Z348</accession>
<dbReference type="AlphaFoldDB" id="A0A0D1Z348"/>
<evidence type="ECO:0000259" key="1">
    <source>
        <dbReference type="Pfam" id="PF24494"/>
    </source>
</evidence>
<evidence type="ECO:0000313" key="2">
    <source>
        <dbReference type="EMBL" id="KIW22021.1"/>
    </source>
</evidence>
<dbReference type="Proteomes" id="UP000054466">
    <property type="component" value="Unassembled WGS sequence"/>
</dbReference>
<dbReference type="OrthoDB" id="5386629at2759"/>
<sequence>MSLEQEFLDMEDLVSAFEQLSCLGADSAGLERRKRQKEGDADGYEIAIEEDSSEDDFNLYHGYKQYPTNAFDRPIFYRVIDEESPTPASDGALLPRLQPAPQKISRQRMQQYLHHHADRFSRKPTPFISTTIDLLRAFDRSMEGRRWELH</sequence>
<dbReference type="EMBL" id="KN847057">
    <property type="protein sequence ID" value="KIW22021.1"/>
    <property type="molecule type" value="Genomic_DNA"/>
</dbReference>
<dbReference type="InterPro" id="IPR056009">
    <property type="entry name" value="DUF7587"/>
</dbReference>
<name>A0A0D1Z348_9EURO</name>
<dbReference type="RefSeq" id="XP_016242237.1">
    <property type="nucleotide sequence ID" value="XM_016400115.1"/>
</dbReference>
<evidence type="ECO:0000313" key="3">
    <source>
        <dbReference type="Proteomes" id="UP000054466"/>
    </source>
</evidence>
<gene>
    <name evidence="2" type="ORF">PV07_12579</name>
</gene>
<dbReference type="HOGENOM" id="CLU_1740317_0_0_1"/>
<feature type="domain" description="DUF7587" evidence="1">
    <location>
        <begin position="73"/>
        <end position="144"/>
    </location>
</feature>
<dbReference type="VEuPathDB" id="FungiDB:PV07_12579"/>
<reference evidence="2 3" key="1">
    <citation type="submission" date="2015-01" db="EMBL/GenBank/DDBJ databases">
        <title>The Genome Sequence of Cladophialophora immunda CBS83496.</title>
        <authorList>
            <consortium name="The Broad Institute Genomics Platform"/>
            <person name="Cuomo C."/>
            <person name="de Hoog S."/>
            <person name="Gorbushina A."/>
            <person name="Stielow B."/>
            <person name="Teixiera M."/>
            <person name="Abouelleil A."/>
            <person name="Chapman S.B."/>
            <person name="Priest M."/>
            <person name="Young S.K."/>
            <person name="Wortman J."/>
            <person name="Nusbaum C."/>
            <person name="Birren B."/>
        </authorList>
    </citation>
    <scope>NUCLEOTIDE SEQUENCE [LARGE SCALE GENOMIC DNA]</scope>
    <source>
        <strain evidence="2 3">CBS 83496</strain>
    </source>
</reference>
<dbReference type="GeneID" id="27351773"/>
<proteinExistence type="predicted"/>
<keyword evidence="3" id="KW-1185">Reference proteome</keyword>